<dbReference type="GO" id="GO:0102096">
    <property type="term" value="F:decaprenyl-N-acetyl-alpha-D-glucosaminyl-pyrophosphate:dTDP-alpha-L-rhamnose rhamnosyltransferase activity"/>
    <property type="evidence" value="ECO:0007669"/>
    <property type="project" value="UniProtKB-EC"/>
</dbReference>
<dbReference type="PATRIC" id="fig|285473.5.peg.235"/>
<dbReference type="InterPro" id="IPR029044">
    <property type="entry name" value="Nucleotide-diphossugar_trans"/>
</dbReference>
<protein>
    <submittedName>
        <fullName evidence="6">N-acetylglucosaminyl-diphospho-decaprenol L-rhamnosyltransferase</fullName>
        <ecNumber evidence="6">2.4.1.289</ecNumber>
    </submittedName>
</protein>
<dbReference type="InterPro" id="IPR001173">
    <property type="entry name" value="Glyco_trans_2-like"/>
</dbReference>
<keyword evidence="7" id="KW-1185">Reference proteome</keyword>
<comment type="similarity">
    <text evidence="1">Belongs to the glycosyltransferase 2 family.</text>
</comment>
<dbReference type="InterPro" id="IPR050834">
    <property type="entry name" value="Glycosyltransf_2"/>
</dbReference>
<name>A0A1D8FWC0_9ACTN</name>
<dbReference type="PANTHER" id="PTHR43685:SF5">
    <property type="entry name" value="GLYCOSYLTRANSFERASE EPSE-RELATED"/>
    <property type="match status" value="1"/>
</dbReference>
<dbReference type="EC" id="2.4.1.289" evidence="6"/>
<keyword evidence="2 6" id="KW-0328">Glycosyltransferase</keyword>
<proteinExistence type="inferred from homology"/>
<dbReference type="KEGG" id="srn:A4G23_00212"/>
<sequence>MTADQPDRRGAGPAPDPHGRAPARHGPAAPAPAPIGPATERRGPAPPGAAWARTTVVVITRDRRDQLLRTLERLAALPGRPPVVVVDNASSDGTAEAVAARYPEVLLVSPGRNLGAVGRTLGVRHARTPYVAFSDDDSWWQPGALAAAERLLDDHPRLGLVAASVRVGEDGRREDPLNAELASSPLGREPGLPGTRVLGFLACAAVARREAYLEAGGYHPVVFFAGEEQLLAYDLEACGWAVCHCPEVVAVHGPVGGVRGGRRAVMRRNAVLTAWLRRPVGVALRRTGRLAADAARRGAEAREAREALRGVLERLPAALRARRRLPAHVEEAARRVEGGDRGGCRPPEAGVG</sequence>
<reference evidence="6 7" key="1">
    <citation type="submission" date="2016-09" db="EMBL/GenBank/DDBJ databases">
        <title>Streptomyces rubrolavendulae MJM4426 Genome sequencing and assembly.</title>
        <authorList>
            <person name="Kim J.-G."/>
        </authorList>
    </citation>
    <scope>NUCLEOTIDE SEQUENCE [LARGE SCALE GENOMIC DNA]</scope>
    <source>
        <strain evidence="6 7">MJM4426</strain>
    </source>
</reference>
<dbReference type="PANTHER" id="PTHR43685">
    <property type="entry name" value="GLYCOSYLTRANSFERASE"/>
    <property type="match status" value="1"/>
</dbReference>
<evidence type="ECO:0000313" key="7">
    <source>
        <dbReference type="Proteomes" id="UP000095349"/>
    </source>
</evidence>
<dbReference type="Gene3D" id="3.90.550.10">
    <property type="entry name" value="Spore Coat Polysaccharide Biosynthesis Protein SpsA, Chain A"/>
    <property type="match status" value="1"/>
</dbReference>
<organism evidence="6 7">
    <name type="scientific">Streptomyces rubrolavendulae</name>
    <dbReference type="NCBI Taxonomy" id="285473"/>
    <lineage>
        <taxon>Bacteria</taxon>
        <taxon>Bacillati</taxon>
        <taxon>Actinomycetota</taxon>
        <taxon>Actinomycetes</taxon>
        <taxon>Kitasatosporales</taxon>
        <taxon>Streptomycetaceae</taxon>
        <taxon>Streptomyces</taxon>
    </lineage>
</organism>
<dbReference type="AlphaFoldDB" id="A0A1D8FWC0"/>
<dbReference type="Pfam" id="PF00535">
    <property type="entry name" value="Glycos_transf_2"/>
    <property type="match status" value="1"/>
</dbReference>
<feature type="domain" description="Glycosyltransferase 2-like" evidence="5">
    <location>
        <begin position="55"/>
        <end position="212"/>
    </location>
</feature>
<feature type="region of interest" description="Disordered" evidence="4">
    <location>
        <begin position="1"/>
        <end position="49"/>
    </location>
</feature>
<evidence type="ECO:0000256" key="2">
    <source>
        <dbReference type="ARBA" id="ARBA00022676"/>
    </source>
</evidence>
<dbReference type="Proteomes" id="UP000095349">
    <property type="component" value="Chromosome"/>
</dbReference>
<evidence type="ECO:0000259" key="5">
    <source>
        <dbReference type="Pfam" id="PF00535"/>
    </source>
</evidence>
<keyword evidence="3 6" id="KW-0808">Transferase</keyword>
<dbReference type="SUPFAM" id="SSF53448">
    <property type="entry name" value="Nucleotide-diphospho-sugar transferases"/>
    <property type="match status" value="1"/>
</dbReference>
<evidence type="ECO:0000256" key="1">
    <source>
        <dbReference type="ARBA" id="ARBA00006739"/>
    </source>
</evidence>
<accession>A0A1D8FWC0</accession>
<gene>
    <name evidence="6" type="primary">wbbL</name>
    <name evidence="6" type="ORF">A4G23_00212</name>
</gene>
<dbReference type="STRING" id="285473.A4G23_00212"/>
<dbReference type="EMBL" id="CP017316">
    <property type="protein sequence ID" value="AOT57425.1"/>
    <property type="molecule type" value="Genomic_DNA"/>
</dbReference>
<evidence type="ECO:0000256" key="4">
    <source>
        <dbReference type="SAM" id="MobiDB-lite"/>
    </source>
</evidence>
<feature type="compositionally biased region" description="Basic and acidic residues" evidence="4">
    <location>
        <begin position="1"/>
        <end position="10"/>
    </location>
</feature>
<evidence type="ECO:0000313" key="6">
    <source>
        <dbReference type="EMBL" id="AOT57425.1"/>
    </source>
</evidence>
<evidence type="ECO:0000256" key="3">
    <source>
        <dbReference type="ARBA" id="ARBA00022679"/>
    </source>
</evidence>